<organism evidence="1 2">
    <name type="scientific">Cinara cedri</name>
    <dbReference type="NCBI Taxonomy" id="506608"/>
    <lineage>
        <taxon>Eukaryota</taxon>
        <taxon>Metazoa</taxon>
        <taxon>Ecdysozoa</taxon>
        <taxon>Arthropoda</taxon>
        <taxon>Hexapoda</taxon>
        <taxon>Insecta</taxon>
        <taxon>Pterygota</taxon>
        <taxon>Neoptera</taxon>
        <taxon>Paraneoptera</taxon>
        <taxon>Hemiptera</taxon>
        <taxon>Sternorrhyncha</taxon>
        <taxon>Aphidomorpha</taxon>
        <taxon>Aphidoidea</taxon>
        <taxon>Aphididae</taxon>
        <taxon>Lachninae</taxon>
        <taxon>Cinara</taxon>
    </lineage>
</organism>
<dbReference type="AlphaFoldDB" id="A0A5E4N9Q5"/>
<accession>A0A5E4N9Q5</accession>
<sequence length="512" mass="59469">MFYFNQRNNKNLNPESSILEMPLLQGYEYPIDDLEPLHDLLSSWRLEFLYQTLLDQLIDMKVLSIMKSEHVNELLNEFPLGIKILFNHYLENWQNTQNVLSNKINTKSVHEESAFDININLSDILTTSSTGTMIIDYYKTNNKFNDNIRSLLVETVINYIITKKIPMSVNLANYFGNQIVKMFPSEVKDTYFMKNETNKSPKGKLYAKYYNSIRSLKTSGLIPSNDQAKVPGKSLIHVHFEPETGIEYILDQIMHDKSCSFSDLKSNWRATTNYRLNEIQNTTSISEILNKWSSFKLPFGYRLIDIDFCTLHPNCPNLLSTFEDKSKKVMDLLNEKIKDITSRILFESLKNSSNINQNGKNTVLFYLLHAIFVPTSKKVTKDDNGKKSLVKYSIKDSQNSFIVFKNSVDEIEDYITCHSKEKNPIQPCILIVGTPIDPKEILICFHTIKYKVFSIVNAIDVCFKIFHLFNLEYPSQSCIVWIFIQRYFYSLTTKFDKPCHMLGQILSDLSKN</sequence>
<reference evidence="1 2" key="1">
    <citation type="submission" date="2019-08" db="EMBL/GenBank/DDBJ databases">
        <authorList>
            <person name="Alioto T."/>
            <person name="Alioto T."/>
            <person name="Gomez Garrido J."/>
        </authorList>
    </citation>
    <scope>NUCLEOTIDE SEQUENCE [LARGE SCALE GENOMIC DNA]</scope>
</reference>
<dbReference type="OrthoDB" id="6776649at2759"/>
<gene>
    <name evidence="1" type="ORF">CINCED_3A016863</name>
</gene>
<protein>
    <submittedName>
        <fullName evidence="1">Uncharacterized protein</fullName>
    </submittedName>
</protein>
<dbReference type="Proteomes" id="UP000325440">
    <property type="component" value="Unassembled WGS sequence"/>
</dbReference>
<dbReference type="Pfam" id="PF15992">
    <property type="entry name" value="DUF4769"/>
    <property type="match status" value="1"/>
</dbReference>
<evidence type="ECO:0000313" key="2">
    <source>
        <dbReference type="Proteomes" id="UP000325440"/>
    </source>
</evidence>
<name>A0A5E4N9Q5_9HEMI</name>
<keyword evidence="2" id="KW-1185">Reference proteome</keyword>
<evidence type="ECO:0000313" key="1">
    <source>
        <dbReference type="EMBL" id="VVC41519.1"/>
    </source>
</evidence>
<dbReference type="InterPro" id="IPR031934">
    <property type="entry name" value="DUF4769"/>
</dbReference>
<dbReference type="EMBL" id="CABPRJ010001920">
    <property type="protein sequence ID" value="VVC41519.1"/>
    <property type="molecule type" value="Genomic_DNA"/>
</dbReference>
<proteinExistence type="predicted"/>